<evidence type="ECO:0000256" key="2">
    <source>
        <dbReference type="ARBA" id="ARBA00022729"/>
    </source>
</evidence>
<evidence type="ECO:0000259" key="4">
    <source>
        <dbReference type="PROSITE" id="PS51677"/>
    </source>
</evidence>
<dbReference type="SUPFAM" id="SSF88713">
    <property type="entry name" value="Glycoside hydrolase/deacetylase"/>
    <property type="match status" value="1"/>
</dbReference>
<gene>
    <name evidence="5" type="ORF">ACE1B6_02055</name>
</gene>
<dbReference type="PANTHER" id="PTHR34216:SF3">
    <property type="entry name" value="POLY-BETA-1,6-N-ACETYL-D-GLUCOSAMINE N-DEACETYLASE"/>
    <property type="match status" value="1"/>
</dbReference>
<evidence type="ECO:0000256" key="3">
    <source>
        <dbReference type="SAM" id="Phobius"/>
    </source>
</evidence>
<feature type="domain" description="NodB homology" evidence="4">
    <location>
        <begin position="109"/>
        <end position="300"/>
    </location>
</feature>
<comment type="subcellular location">
    <subcellularLocation>
        <location evidence="1">Secreted</location>
    </subcellularLocation>
</comment>
<dbReference type="CDD" id="cd10918">
    <property type="entry name" value="CE4_NodB_like_5s_6s"/>
    <property type="match status" value="1"/>
</dbReference>
<sequence>MKAIKLKLKSFPLKIFLITLLVITSIWLIIDLTIPKIPIFGFHSIVDTQGLAGKNSQQKFRRIDYSKEDFAEILIYLVNHNFWFLSSQELYDYFISNSRTIPPEHLGQKPIMLTFDDSYKTFYTNLLPVLETIANKYNQKVKVVLFINPGIMAKNESKTSYNINCNQLREGLEKGFFDIQSHGQRHEKLTELNTKDLIDELETAQLQLRKCTAGLDPNQTVASHLAYPFGSSNSKVEKFAAKYYKSGYLYNSRFFWRGWLKNKYQIPRLTVNRQKPPQGLIHIAEKALKIKNERSLKLSP</sequence>
<dbReference type="Proteomes" id="UP001576776">
    <property type="component" value="Unassembled WGS sequence"/>
</dbReference>
<evidence type="ECO:0000313" key="6">
    <source>
        <dbReference type="Proteomes" id="UP001576776"/>
    </source>
</evidence>
<dbReference type="PROSITE" id="PS51677">
    <property type="entry name" value="NODB"/>
    <property type="match status" value="1"/>
</dbReference>
<evidence type="ECO:0000313" key="5">
    <source>
        <dbReference type="EMBL" id="MFB2934039.1"/>
    </source>
</evidence>
<accession>A0ABV4Y5F8</accession>
<comment type="caution">
    <text evidence="5">The sequence shown here is derived from an EMBL/GenBank/DDBJ whole genome shotgun (WGS) entry which is preliminary data.</text>
</comment>
<evidence type="ECO:0000256" key="1">
    <source>
        <dbReference type="ARBA" id="ARBA00004613"/>
    </source>
</evidence>
<name>A0ABV4Y5F8_9CYAN</name>
<keyword evidence="2" id="KW-0732">Signal</keyword>
<keyword evidence="6" id="KW-1185">Reference proteome</keyword>
<protein>
    <submittedName>
        <fullName evidence="5">Polysaccharide deacetylase family protein</fullName>
        <ecNumber evidence="5">3.-.-.-</ecNumber>
    </submittedName>
</protein>
<feature type="transmembrane region" description="Helical" evidence="3">
    <location>
        <begin position="12"/>
        <end position="30"/>
    </location>
</feature>
<keyword evidence="5" id="KW-0378">Hydrolase</keyword>
<dbReference type="EC" id="3.-.-.-" evidence="5"/>
<dbReference type="EMBL" id="JBHFNS010000016">
    <property type="protein sequence ID" value="MFB2934039.1"/>
    <property type="molecule type" value="Genomic_DNA"/>
</dbReference>
<dbReference type="RefSeq" id="WP_413255564.1">
    <property type="nucleotide sequence ID" value="NZ_JBHFNS010000016.1"/>
</dbReference>
<dbReference type="InterPro" id="IPR002509">
    <property type="entry name" value="NODB_dom"/>
</dbReference>
<keyword evidence="3" id="KW-0812">Transmembrane</keyword>
<reference evidence="5 6" key="1">
    <citation type="submission" date="2024-09" db="EMBL/GenBank/DDBJ databases">
        <title>Floridaenema gen nov. (Aerosakkonemataceae, Aerosakkonematales ord. nov., Cyanobacteria) from benthic tropical and subtropical fresh waters, with the description of four new species.</title>
        <authorList>
            <person name="Moretto J.A."/>
            <person name="Berthold D.E."/>
            <person name="Lefler F.W."/>
            <person name="Huang I.-S."/>
            <person name="Laughinghouse H. IV."/>
        </authorList>
    </citation>
    <scope>NUCLEOTIDE SEQUENCE [LARGE SCALE GENOMIC DNA]</scope>
    <source>
        <strain evidence="5 6">BLCC-F154</strain>
    </source>
</reference>
<keyword evidence="3" id="KW-1133">Transmembrane helix</keyword>
<dbReference type="InterPro" id="IPR051398">
    <property type="entry name" value="Polysacch_Deacetylase"/>
</dbReference>
<organism evidence="5 6">
    <name type="scientific">Floridaenema fluviatile BLCC-F154</name>
    <dbReference type="NCBI Taxonomy" id="3153640"/>
    <lineage>
        <taxon>Bacteria</taxon>
        <taxon>Bacillati</taxon>
        <taxon>Cyanobacteriota</taxon>
        <taxon>Cyanophyceae</taxon>
        <taxon>Oscillatoriophycideae</taxon>
        <taxon>Aerosakkonematales</taxon>
        <taxon>Aerosakkonemataceae</taxon>
        <taxon>Floridanema</taxon>
        <taxon>Floridanema fluviatile</taxon>
    </lineage>
</organism>
<dbReference type="InterPro" id="IPR011330">
    <property type="entry name" value="Glyco_hydro/deAcase_b/a-brl"/>
</dbReference>
<keyword evidence="3" id="KW-0472">Membrane</keyword>
<dbReference type="Gene3D" id="3.20.20.370">
    <property type="entry name" value="Glycoside hydrolase/deacetylase"/>
    <property type="match status" value="1"/>
</dbReference>
<dbReference type="PANTHER" id="PTHR34216">
    <property type="match status" value="1"/>
</dbReference>
<dbReference type="GO" id="GO:0016787">
    <property type="term" value="F:hydrolase activity"/>
    <property type="evidence" value="ECO:0007669"/>
    <property type="project" value="UniProtKB-KW"/>
</dbReference>
<proteinExistence type="predicted"/>
<dbReference type="Pfam" id="PF01522">
    <property type="entry name" value="Polysacc_deac_1"/>
    <property type="match status" value="1"/>
</dbReference>